<keyword evidence="4" id="KW-1185">Reference proteome</keyword>
<dbReference type="RefSeq" id="WP_128221593.1">
    <property type="nucleotide sequence ID" value="NZ_CP034929.1"/>
</dbReference>
<evidence type="ECO:0000313" key="3">
    <source>
        <dbReference type="EMBL" id="MFC6154223.1"/>
    </source>
</evidence>
<dbReference type="Gene3D" id="1.10.10.2840">
    <property type="entry name" value="PucR C-terminal helix-turn-helix domain"/>
    <property type="match status" value="1"/>
</dbReference>
<dbReference type="Pfam" id="PF13556">
    <property type="entry name" value="HTH_30"/>
    <property type="match status" value="1"/>
</dbReference>
<dbReference type="EMBL" id="JBHSQI010000005">
    <property type="protein sequence ID" value="MFC6154223.1"/>
    <property type="molecule type" value="Genomic_DNA"/>
</dbReference>
<evidence type="ECO:0000259" key="1">
    <source>
        <dbReference type="Pfam" id="PF13556"/>
    </source>
</evidence>
<protein>
    <submittedName>
        <fullName evidence="3">PucR family transcriptional regulator</fullName>
    </submittedName>
</protein>
<organism evidence="3 4">
    <name type="scientific">Nocardioides yefusunii</name>
    <dbReference type="NCBI Taxonomy" id="2500546"/>
    <lineage>
        <taxon>Bacteria</taxon>
        <taxon>Bacillati</taxon>
        <taxon>Actinomycetota</taxon>
        <taxon>Actinomycetes</taxon>
        <taxon>Propionibacteriales</taxon>
        <taxon>Nocardioidaceae</taxon>
        <taxon>Nocardioides</taxon>
    </lineage>
</organism>
<dbReference type="Pfam" id="PF14361">
    <property type="entry name" value="RsbRD_N"/>
    <property type="match status" value="1"/>
</dbReference>
<comment type="caution">
    <text evidence="3">The sequence shown here is derived from an EMBL/GenBank/DDBJ whole genome shotgun (WGS) entry which is preliminary data.</text>
</comment>
<name>A0ABW1QYB1_9ACTN</name>
<dbReference type="Proteomes" id="UP001596098">
    <property type="component" value="Unassembled WGS sequence"/>
</dbReference>
<feature type="domain" description="PucR C-terminal helix-turn-helix" evidence="1">
    <location>
        <begin position="326"/>
        <end position="383"/>
    </location>
</feature>
<reference evidence="4" key="1">
    <citation type="journal article" date="2019" name="Int. J. Syst. Evol. Microbiol.">
        <title>The Global Catalogue of Microorganisms (GCM) 10K type strain sequencing project: providing services to taxonomists for standard genome sequencing and annotation.</title>
        <authorList>
            <consortium name="The Broad Institute Genomics Platform"/>
            <consortium name="The Broad Institute Genome Sequencing Center for Infectious Disease"/>
            <person name="Wu L."/>
            <person name="Ma J."/>
        </authorList>
    </citation>
    <scope>NUCLEOTIDE SEQUENCE [LARGE SCALE GENOMIC DNA]</scope>
    <source>
        <strain evidence="4">DFY28</strain>
    </source>
</reference>
<dbReference type="InterPro" id="IPR042070">
    <property type="entry name" value="PucR_C-HTH_sf"/>
</dbReference>
<dbReference type="InterPro" id="IPR025736">
    <property type="entry name" value="PucR_C-HTH_dom"/>
</dbReference>
<evidence type="ECO:0000259" key="2">
    <source>
        <dbReference type="Pfam" id="PF14361"/>
    </source>
</evidence>
<proteinExistence type="predicted"/>
<sequence length="394" mass="42762">MSARIAERKGLLVETVLAGLAEEIVTYEQMPREALTEDIVRAIRLGIDLFLTTLQTGDLPSEDEWLDLGESAARRAEEGLPLSSVLTAYHTASRLVMEDLRQFCGPDDAQGVMDACVLVMRFTGIACDIVAERYMAERVAISDVDADLSADRLRRLLDGDPDPTDVAPAHVVVRFATGRLPDEEADGLTGEIALRRKLRRLRRVLRGMSDDVLGSVTREGGVLVLLVRDGNLKAACDRVPGKMARLESAAGVGVGLHAAVVPTGSATVVDATELSAELLDLVLQLGREPGIYRVEDVAIEYQMTRPGPARTLLAQTVAPLAARPDLLETLRMFLRTGQDRRATAQRLHVHPNTVDYRLQRVAEAIGVDPTDSRQAVSLVGAMLAFGAEQRDASE</sequence>
<dbReference type="PANTHER" id="PTHR33744">
    <property type="entry name" value="CARBOHYDRATE DIACID REGULATOR"/>
    <property type="match status" value="1"/>
</dbReference>
<evidence type="ECO:0000313" key="4">
    <source>
        <dbReference type="Proteomes" id="UP001596098"/>
    </source>
</evidence>
<dbReference type="InterPro" id="IPR051448">
    <property type="entry name" value="CdaR-like_regulators"/>
</dbReference>
<accession>A0ABW1QYB1</accession>
<dbReference type="InterPro" id="IPR025751">
    <property type="entry name" value="RsbRD_N_dom"/>
</dbReference>
<dbReference type="PANTHER" id="PTHR33744:SF7">
    <property type="entry name" value="PUCR FAMILY TRANSCRIPTIONAL REGULATOR"/>
    <property type="match status" value="1"/>
</dbReference>
<gene>
    <name evidence="3" type="ORF">ACFPWU_11200</name>
</gene>
<feature type="domain" description="RsbT co-antagonist protein RsbRD N-terminal" evidence="2">
    <location>
        <begin position="12"/>
        <end position="142"/>
    </location>
</feature>